<dbReference type="CDD" id="cd11304">
    <property type="entry name" value="Cadherin_repeat"/>
    <property type="match status" value="6"/>
</dbReference>
<dbReference type="PROSITE" id="PS50268">
    <property type="entry name" value="CADHERIN_2"/>
    <property type="match status" value="6"/>
</dbReference>
<protein>
    <recommendedName>
        <fullName evidence="16">Cadherin domain-containing protein</fullName>
    </recommendedName>
</protein>
<evidence type="ECO:0000256" key="13">
    <source>
        <dbReference type="SAM" id="MobiDB-lite"/>
    </source>
</evidence>
<dbReference type="Pfam" id="PF08266">
    <property type="entry name" value="Cadherin_2"/>
    <property type="match status" value="1"/>
</dbReference>
<dbReference type="PANTHER" id="PTHR24028">
    <property type="entry name" value="CADHERIN-87A"/>
    <property type="match status" value="1"/>
</dbReference>
<evidence type="ECO:0000256" key="3">
    <source>
        <dbReference type="ARBA" id="ARBA00022692"/>
    </source>
</evidence>
<gene>
    <name evidence="17" type="primary">106066132</name>
</gene>
<keyword evidence="10 14" id="KW-0472">Membrane</keyword>
<feature type="domain" description="Cadherin" evidence="16">
    <location>
        <begin position="451"/>
        <end position="554"/>
    </location>
</feature>
<dbReference type="VEuPathDB" id="VectorBase:BGLAX_037354"/>
<evidence type="ECO:0000256" key="15">
    <source>
        <dbReference type="SAM" id="SignalP"/>
    </source>
</evidence>
<dbReference type="FunFam" id="2.60.40.60:FF:000007">
    <property type="entry name" value="Protocadherin alpha 2"/>
    <property type="match status" value="1"/>
</dbReference>
<evidence type="ECO:0000256" key="4">
    <source>
        <dbReference type="ARBA" id="ARBA00022723"/>
    </source>
</evidence>
<dbReference type="InterPro" id="IPR002126">
    <property type="entry name" value="Cadherin-like_dom"/>
</dbReference>
<feature type="domain" description="Cadherin" evidence="16">
    <location>
        <begin position="129"/>
        <end position="237"/>
    </location>
</feature>
<evidence type="ECO:0000256" key="12">
    <source>
        <dbReference type="PROSITE-ProRule" id="PRU00043"/>
    </source>
</evidence>
<feature type="domain" description="Cadherin" evidence="16">
    <location>
        <begin position="238"/>
        <end position="450"/>
    </location>
</feature>
<feature type="region of interest" description="Disordered" evidence="13">
    <location>
        <begin position="943"/>
        <end position="973"/>
    </location>
</feature>
<dbReference type="EnsemblMetazoa" id="BGLB007287-RC">
    <property type="protein sequence ID" value="BGLB007287-PC"/>
    <property type="gene ID" value="BGLB007287"/>
</dbReference>
<feature type="signal peptide" evidence="15">
    <location>
        <begin position="1"/>
        <end position="19"/>
    </location>
</feature>
<keyword evidence="3 14" id="KW-0812">Transmembrane</keyword>
<dbReference type="FunFam" id="2.60.40.60:FF:000004">
    <property type="entry name" value="Protocadherin 1 gamma 2"/>
    <property type="match status" value="1"/>
</dbReference>
<sequence>MFTFYILVLSLYLPISTLGQSPDAEFEIDEELPLATMIGSIANKSWNYTNTKVVFAILDSTRLPGNLFNISRSEGVLYVAKRIDRESLCLVLETCTQTINILVNSDIESRVITVNIKIRDINDNPPYFDKYTKVLQVTEGNTMELKISGANDRDYNPIYKVRNYTLDSQQELFQINATKSLDGSSEIEIRLKKPLDREQVQKYQFTITAYDGGSPPLSAVLSVTVEVTDVNDNAPVFVNSSYNVFLDGKLSTGSVVLQVSATDADEGYNALVSYDFSSVQKPFVENLFRINSSTGNISVVAPLRSGTTEFIVEAQDHGNPSLKAQTVVRVTVVNTGNTPPRVSITTISGFSDQNVVSVLEPAARGYFIAFVIVDDDKIDDVSCDISNEVFKMEPVQNKGYTIVLQSLVDRETRDSYNLTVSCIDRGEPPYTTSASFTVKIDDANDNAPEFTQKKFTRSVKEGKKNGEFVLQISASDKDIGQNAVIVYSIDPEYAKFFFIDSKTGALTAVGDLDRETYPVMTFNVFAEDKGFPPLSSSAEVVIILEDVNDNAPEFTQPLFRIQTLEEVGGTRIIGNITAIDPDDGVNSQLEYFFTGSLDGADGAFTVLQNGSIQCSSKLDREERVNYSFSIMVRDKGVPSLSATASVIIEVLDINDNTPTILFPKSQNHTILISTFPDSGIILSRIIAYDDDSGDNGSLRFAIISGNEDNCFEISESSGEFKISQASHLRNMKTYEVSITVSDRGMPSKFSTTLLKIDVQYENMTKDMAQAGPQKQEDYIIIVAVVAAVTVIFSTLIIVAICVVFQKDRGGRSKPNSKLVIPNMQTMTSVTVEEKVQTVEPVVFPSQNIYPLNNLSSPPSAEKYPVEERTWSVEQCHPPSKGKAVSFNLETEKVSTPSSPPLFSTFGPPHGRPCDGDLYHQKRSSMTRQVSGVKYSPVSTCVHTDDVTSDTSADTTTSDTTTSDSGRGNSIDDVNFDQIMKGDLSPRFNLHGQSQDYPSQGRKFVTSERPPNQHVRFSPSSDVFPPPELPPKQKINYEGALPFIRSPRGDSRCLNYMGAPKSSNNNIAYNQKTAPFVTPRQLSVTSIDDDATTTTSGSYIINPDDLKIETFVGSDIIV</sequence>
<feature type="region of interest" description="Disordered" evidence="13">
    <location>
        <begin position="1005"/>
        <end position="1025"/>
    </location>
</feature>
<evidence type="ECO:0000256" key="7">
    <source>
        <dbReference type="ARBA" id="ARBA00022837"/>
    </source>
</evidence>
<dbReference type="OrthoDB" id="6252479at2759"/>
<dbReference type="KEGG" id="bgt:106066132"/>
<dbReference type="SUPFAM" id="SSF49313">
    <property type="entry name" value="Cadherin-like"/>
    <property type="match status" value="7"/>
</dbReference>
<dbReference type="SMART" id="SM00112">
    <property type="entry name" value="CA"/>
    <property type="match status" value="7"/>
</dbReference>
<dbReference type="PRINTS" id="PR00205">
    <property type="entry name" value="CADHERIN"/>
</dbReference>
<evidence type="ECO:0000256" key="1">
    <source>
        <dbReference type="ARBA" id="ARBA00004251"/>
    </source>
</evidence>
<evidence type="ECO:0000259" key="16">
    <source>
        <dbReference type="PROSITE" id="PS50268"/>
    </source>
</evidence>
<dbReference type="InterPro" id="IPR050174">
    <property type="entry name" value="Protocadherin/Cadherin-CA"/>
</dbReference>
<dbReference type="FunFam" id="2.60.40.60:FF:000020">
    <property type="entry name" value="Dachsous cadherin-related 1b"/>
    <property type="match status" value="1"/>
</dbReference>
<feature type="transmembrane region" description="Helical" evidence="14">
    <location>
        <begin position="778"/>
        <end position="804"/>
    </location>
</feature>
<evidence type="ECO:0000256" key="14">
    <source>
        <dbReference type="SAM" id="Phobius"/>
    </source>
</evidence>
<keyword evidence="11" id="KW-0325">Glycoprotein</keyword>
<dbReference type="GO" id="GO:0005886">
    <property type="term" value="C:plasma membrane"/>
    <property type="evidence" value="ECO:0007669"/>
    <property type="project" value="UniProtKB-SubCell"/>
</dbReference>
<dbReference type="RefSeq" id="XP_013080549.2">
    <property type="nucleotide sequence ID" value="XM_013225095.2"/>
</dbReference>
<dbReference type="Gene3D" id="2.60.40.60">
    <property type="entry name" value="Cadherins"/>
    <property type="match status" value="7"/>
</dbReference>
<dbReference type="InterPro" id="IPR015919">
    <property type="entry name" value="Cadherin-like_sf"/>
</dbReference>
<dbReference type="Proteomes" id="UP000076420">
    <property type="component" value="Unassembled WGS sequence"/>
</dbReference>
<reference evidence="17" key="1">
    <citation type="submission" date="2020-05" db="UniProtKB">
        <authorList>
            <consortium name="EnsemblMetazoa"/>
        </authorList>
    </citation>
    <scope>IDENTIFICATION</scope>
    <source>
        <strain evidence="17">BB02</strain>
    </source>
</reference>
<feature type="domain" description="Cadherin" evidence="16">
    <location>
        <begin position="555"/>
        <end position="660"/>
    </location>
</feature>
<accession>A0A2C9JSE0</accession>
<evidence type="ECO:0000256" key="11">
    <source>
        <dbReference type="ARBA" id="ARBA00023180"/>
    </source>
</evidence>
<evidence type="ECO:0000256" key="5">
    <source>
        <dbReference type="ARBA" id="ARBA00022729"/>
    </source>
</evidence>
<feature type="compositionally biased region" description="Low complexity" evidence="13">
    <location>
        <begin position="948"/>
        <end position="964"/>
    </location>
</feature>
<evidence type="ECO:0000313" key="18">
    <source>
        <dbReference type="Proteomes" id="UP000076420"/>
    </source>
</evidence>
<dbReference type="PANTHER" id="PTHR24028:SF146">
    <property type="entry name" value="CADHERIN 96CB, ISOFORM D-RELATED"/>
    <property type="match status" value="1"/>
</dbReference>
<keyword evidence="5 15" id="KW-0732">Signal</keyword>
<evidence type="ECO:0000256" key="8">
    <source>
        <dbReference type="ARBA" id="ARBA00022889"/>
    </source>
</evidence>
<dbReference type="VEuPathDB" id="VectorBase:BGLB007287"/>
<evidence type="ECO:0000256" key="6">
    <source>
        <dbReference type="ARBA" id="ARBA00022737"/>
    </source>
</evidence>
<keyword evidence="4" id="KW-0479">Metal-binding</keyword>
<keyword evidence="9 14" id="KW-1133">Transmembrane helix</keyword>
<feature type="domain" description="Cadherin" evidence="16">
    <location>
        <begin position="679"/>
        <end position="774"/>
    </location>
</feature>
<dbReference type="InterPro" id="IPR013164">
    <property type="entry name" value="Cadherin_N"/>
</dbReference>
<dbReference type="GO" id="GO:0005509">
    <property type="term" value="F:calcium ion binding"/>
    <property type="evidence" value="ECO:0007669"/>
    <property type="project" value="UniProtKB-UniRule"/>
</dbReference>
<dbReference type="InterPro" id="IPR020894">
    <property type="entry name" value="Cadherin_CS"/>
</dbReference>
<dbReference type="GO" id="GO:0007156">
    <property type="term" value="P:homophilic cell adhesion via plasma membrane adhesion molecules"/>
    <property type="evidence" value="ECO:0007669"/>
    <property type="project" value="InterPro"/>
</dbReference>
<comment type="subcellular location">
    <subcellularLocation>
        <location evidence="1">Cell membrane</location>
        <topology evidence="1">Single-pass type I membrane protein</topology>
    </subcellularLocation>
</comment>
<keyword evidence="7 12" id="KW-0106">Calcium</keyword>
<organism evidence="17 18">
    <name type="scientific">Biomphalaria glabrata</name>
    <name type="common">Bloodfluke planorb</name>
    <name type="synonym">Freshwater snail</name>
    <dbReference type="NCBI Taxonomy" id="6526"/>
    <lineage>
        <taxon>Eukaryota</taxon>
        <taxon>Metazoa</taxon>
        <taxon>Spiralia</taxon>
        <taxon>Lophotrochozoa</taxon>
        <taxon>Mollusca</taxon>
        <taxon>Gastropoda</taxon>
        <taxon>Heterobranchia</taxon>
        <taxon>Euthyneura</taxon>
        <taxon>Panpulmonata</taxon>
        <taxon>Hygrophila</taxon>
        <taxon>Lymnaeoidea</taxon>
        <taxon>Planorbidae</taxon>
        <taxon>Biomphalaria</taxon>
    </lineage>
</organism>
<dbReference type="PROSITE" id="PS00232">
    <property type="entry name" value="CADHERIN_1"/>
    <property type="match status" value="3"/>
</dbReference>
<dbReference type="FunFam" id="2.60.40.60:FF:000021">
    <property type="entry name" value="FAT atypical cadherin 1"/>
    <property type="match status" value="1"/>
</dbReference>
<dbReference type="Pfam" id="PF00028">
    <property type="entry name" value="Cadherin"/>
    <property type="match status" value="5"/>
</dbReference>
<dbReference type="FunFam" id="2.60.40.60:FF:000123">
    <property type="entry name" value="Protocadherin beta 4"/>
    <property type="match status" value="1"/>
</dbReference>
<evidence type="ECO:0000256" key="9">
    <source>
        <dbReference type="ARBA" id="ARBA00022989"/>
    </source>
</evidence>
<feature type="chain" id="PRO_5012022312" description="Cadherin domain-containing protein" evidence="15">
    <location>
        <begin position="20"/>
        <end position="1117"/>
    </location>
</feature>
<dbReference type="AlphaFoldDB" id="A0A2C9JSE0"/>
<evidence type="ECO:0000313" key="17">
    <source>
        <dbReference type="EnsemblMetazoa" id="BGLB007287-PC"/>
    </source>
</evidence>
<name>A0A2C9JSE0_BIOGL</name>
<evidence type="ECO:0000256" key="2">
    <source>
        <dbReference type="ARBA" id="ARBA00022475"/>
    </source>
</evidence>
<evidence type="ECO:0000256" key="10">
    <source>
        <dbReference type="ARBA" id="ARBA00023136"/>
    </source>
</evidence>
<keyword evidence="6" id="KW-0677">Repeat</keyword>
<proteinExistence type="predicted"/>
<keyword evidence="8" id="KW-0130">Cell adhesion</keyword>
<keyword evidence="2" id="KW-1003">Cell membrane</keyword>
<dbReference type="STRING" id="6526.A0A2C9JSE0"/>
<feature type="domain" description="Cadherin" evidence="16">
    <location>
        <begin position="20"/>
        <end position="128"/>
    </location>
</feature>